<feature type="region of interest" description="Disordered" evidence="1">
    <location>
        <begin position="482"/>
        <end position="505"/>
    </location>
</feature>
<feature type="compositionally biased region" description="Basic and acidic residues" evidence="1">
    <location>
        <begin position="290"/>
        <end position="310"/>
    </location>
</feature>
<name>A0A2I0A1R7_9ASPA</name>
<protein>
    <recommendedName>
        <fullName evidence="2">Transposase (putative) gypsy type domain-containing protein</fullName>
    </recommendedName>
</protein>
<gene>
    <name evidence="3" type="ORF">AXF42_Ash004025</name>
</gene>
<feature type="region of interest" description="Disordered" evidence="1">
    <location>
        <begin position="328"/>
        <end position="351"/>
    </location>
</feature>
<evidence type="ECO:0000256" key="1">
    <source>
        <dbReference type="SAM" id="MobiDB-lite"/>
    </source>
</evidence>
<evidence type="ECO:0000313" key="4">
    <source>
        <dbReference type="Proteomes" id="UP000236161"/>
    </source>
</evidence>
<accession>A0A2I0A1R7</accession>
<proteinExistence type="predicted"/>
<reference evidence="3 4" key="1">
    <citation type="journal article" date="2017" name="Nature">
        <title>The Apostasia genome and the evolution of orchids.</title>
        <authorList>
            <person name="Zhang G.Q."/>
            <person name="Liu K.W."/>
            <person name="Li Z."/>
            <person name="Lohaus R."/>
            <person name="Hsiao Y.Y."/>
            <person name="Niu S.C."/>
            <person name="Wang J.Y."/>
            <person name="Lin Y.C."/>
            <person name="Xu Q."/>
            <person name="Chen L.J."/>
            <person name="Yoshida K."/>
            <person name="Fujiwara S."/>
            <person name="Wang Z.W."/>
            <person name="Zhang Y.Q."/>
            <person name="Mitsuda N."/>
            <person name="Wang M."/>
            <person name="Liu G.H."/>
            <person name="Pecoraro L."/>
            <person name="Huang H.X."/>
            <person name="Xiao X.J."/>
            <person name="Lin M."/>
            <person name="Wu X.Y."/>
            <person name="Wu W.L."/>
            <person name="Chen Y.Y."/>
            <person name="Chang S.B."/>
            <person name="Sakamoto S."/>
            <person name="Ohme-Takagi M."/>
            <person name="Yagi M."/>
            <person name="Zeng S.J."/>
            <person name="Shen C.Y."/>
            <person name="Yeh C.M."/>
            <person name="Luo Y.B."/>
            <person name="Tsai W.C."/>
            <person name="Van de Peer Y."/>
            <person name="Liu Z.J."/>
        </authorList>
    </citation>
    <scope>NUCLEOTIDE SEQUENCE [LARGE SCALE GENOMIC DNA]</scope>
    <source>
        <strain evidence="4">cv. Shenzhen</strain>
        <tissue evidence="3">Stem</tissue>
    </source>
</reference>
<dbReference type="OrthoDB" id="671678at2759"/>
<feature type="domain" description="Transposase (putative) gypsy type" evidence="2">
    <location>
        <begin position="19"/>
        <end position="84"/>
    </location>
</feature>
<dbReference type="Pfam" id="PF04195">
    <property type="entry name" value="Transposase_28"/>
    <property type="match status" value="1"/>
</dbReference>
<evidence type="ECO:0000313" key="3">
    <source>
        <dbReference type="EMBL" id="PKA49485.1"/>
    </source>
</evidence>
<keyword evidence="4" id="KW-1185">Reference proteome</keyword>
<evidence type="ECO:0000259" key="2">
    <source>
        <dbReference type="Pfam" id="PF04195"/>
    </source>
</evidence>
<dbReference type="EMBL" id="KZ452037">
    <property type="protein sequence ID" value="PKA49485.1"/>
    <property type="molecule type" value="Genomic_DNA"/>
</dbReference>
<feature type="region of interest" description="Disordered" evidence="1">
    <location>
        <begin position="261"/>
        <end position="310"/>
    </location>
</feature>
<sequence>MVLQPAAEFRPNRPPNGAVCVYRAQVEYEMMLPPQPEFREILNSYQIMPTQLSPNVVAYIYSFLKLLQAQKIPWSLTLFRGLFSWMAVPGYRGCLALRSKTRKAMFSGASSSHSDWRDYYFFIGGDLGIPVKPGVCPPEFIGDARWMAREGTLKNLEKLKGQNWPLKDFLRHVKNDISLYTQLLGYAVFKETIPPSGTVLMKRARRGQPPVMQLNKEVTEMVEEQGEIEVPEPICGGTAVDVVSSSEDTTDDRKTLAEVMEEAGKGKEPVTSSKPKVVSKGNKGIVLGENKGEKKAEEKSQKGEEEKEVKGATVSPCLNLVLKEVSKRKRDLKEKRSPKPPLKKGKTVEEEQSVAKEAYDWQQSINPPYHINFTGRFGDDISRIAVGTKGEMRKLLLLSQQSSKRNCAPPGDMGLEVGGDFVTKDLEERMEKTSTPDAYAQVANRLVAVRISHNSIFLLLSVQIVLTLLHLSVASSLASASEQDLKGGGTNAQARRSASSTGRRN</sequence>
<feature type="compositionally biased region" description="Polar residues" evidence="1">
    <location>
        <begin position="491"/>
        <end position="505"/>
    </location>
</feature>
<dbReference type="STRING" id="1088818.A0A2I0A1R7"/>
<dbReference type="AlphaFoldDB" id="A0A2I0A1R7"/>
<organism evidence="3 4">
    <name type="scientific">Apostasia shenzhenica</name>
    <dbReference type="NCBI Taxonomy" id="1088818"/>
    <lineage>
        <taxon>Eukaryota</taxon>
        <taxon>Viridiplantae</taxon>
        <taxon>Streptophyta</taxon>
        <taxon>Embryophyta</taxon>
        <taxon>Tracheophyta</taxon>
        <taxon>Spermatophyta</taxon>
        <taxon>Magnoliopsida</taxon>
        <taxon>Liliopsida</taxon>
        <taxon>Asparagales</taxon>
        <taxon>Orchidaceae</taxon>
        <taxon>Apostasioideae</taxon>
        <taxon>Apostasia</taxon>
    </lineage>
</organism>
<dbReference type="Proteomes" id="UP000236161">
    <property type="component" value="Unassembled WGS sequence"/>
</dbReference>
<dbReference type="InterPro" id="IPR007321">
    <property type="entry name" value="Transposase_28"/>
</dbReference>